<feature type="transmembrane region" description="Helical" evidence="8">
    <location>
        <begin position="193"/>
        <end position="226"/>
    </location>
</feature>
<feature type="transmembrane region" description="Helical" evidence="8">
    <location>
        <begin position="66"/>
        <end position="88"/>
    </location>
</feature>
<evidence type="ECO:0000256" key="8">
    <source>
        <dbReference type="RuleBase" id="RU363032"/>
    </source>
</evidence>
<dbReference type="KEGG" id="atm:ANT_06710"/>
<evidence type="ECO:0000259" key="9">
    <source>
        <dbReference type="PROSITE" id="PS50928"/>
    </source>
</evidence>
<keyword evidence="7 8" id="KW-0472">Membrane</keyword>
<feature type="transmembrane region" description="Helical" evidence="8">
    <location>
        <begin position="295"/>
        <end position="320"/>
    </location>
</feature>
<dbReference type="GO" id="GO:0055085">
    <property type="term" value="P:transmembrane transport"/>
    <property type="evidence" value="ECO:0007669"/>
    <property type="project" value="InterPro"/>
</dbReference>
<keyword evidence="5 8" id="KW-0812">Transmembrane</keyword>
<evidence type="ECO:0000313" key="10">
    <source>
        <dbReference type="EMBL" id="BAJ62705.1"/>
    </source>
</evidence>
<feature type="domain" description="ABC transmembrane type-1" evidence="9">
    <location>
        <begin position="62"/>
        <end position="269"/>
    </location>
</feature>
<keyword evidence="6 8" id="KW-1133">Transmembrane helix</keyword>
<evidence type="ECO:0000256" key="1">
    <source>
        <dbReference type="ARBA" id="ARBA00004429"/>
    </source>
</evidence>
<protein>
    <submittedName>
        <fullName evidence="10">ABC transporter permease protein</fullName>
    </submittedName>
</protein>
<dbReference type="OrthoDB" id="9776648at2"/>
<keyword evidence="2 8" id="KW-0813">Transport</keyword>
<dbReference type="InterPro" id="IPR000515">
    <property type="entry name" value="MetI-like"/>
</dbReference>
<dbReference type="Gene3D" id="1.10.3720.10">
    <property type="entry name" value="MetI-like"/>
    <property type="match status" value="2"/>
</dbReference>
<keyword evidence="3" id="KW-1003">Cell membrane</keyword>
<dbReference type="EMBL" id="AP012029">
    <property type="protein sequence ID" value="BAJ62705.1"/>
    <property type="molecule type" value="Genomic_DNA"/>
</dbReference>
<dbReference type="GO" id="GO:0005886">
    <property type="term" value="C:plasma membrane"/>
    <property type="evidence" value="ECO:0007669"/>
    <property type="project" value="UniProtKB-SubCell"/>
</dbReference>
<feature type="transmembrane region" description="Helical" evidence="8">
    <location>
        <begin position="403"/>
        <end position="424"/>
    </location>
</feature>
<feature type="transmembrane region" description="Helical" evidence="8">
    <location>
        <begin position="20"/>
        <end position="46"/>
    </location>
</feature>
<dbReference type="Pfam" id="PF00528">
    <property type="entry name" value="BPD_transp_1"/>
    <property type="match status" value="2"/>
</dbReference>
<accession>E8N1V0</accession>
<dbReference type="CDD" id="cd06261">
    <property type="entry name" value="TM_PBP2"/>
    <property type="match status" value="2"/>
</dbReference>
<evidence type="ECO:0000256" key="6">
    <source>
        <dbReference type="ARBA" id="ARBA00022989"/>
    </source>
</evidence>
<organism evidence="10 11">
    <name type="scientific">Anaerolinea thermophila (strain DSM 14523 / JCM 11388 / NBRC 100420 / UNI-1)</name>
    <dbReference type="NCBI Taxonomy" id="926569"/>
    <lineage>
        <taxon>Bacteria</taxon>
        <taxon>Bacillati</taxon>
        <taxon>Chloroflexota</taxon>
        <taxon>Anaerolineae</taxon>
        <taxon>Anaerolineales</taxon>
        <taxon>Anaerolineaceae</taxon>
        <taxon>Anaerolinea</taxon>
    </lineage>
</organism>
<sequence length="564" mass="61531">MNALRVSSYRKTPGAEWWGFLPLLFLGVFFLYPLGIIFILVVKAGWTDGVGEAVWRQIARPLGFTVYQATLSTLLTLLPGLPIAWVFARFRFPGKRFLRVLMTLPFILPTVVVAAGFTALLGPRGWLNLALMSLFHTSEPPIRFLNTLGAILTVHVFYNLSVIVRVVGAAWAGLDVRLEQAARTLGASPWRAFWHVTVPLLLPHIVGATLLVFLFDFTSFGVVLLLGGPRFATLEVEIYIQTMQFLNLPLAALLSAVQLLCTLLVLGLSQRLTTGAVVSLTPRVKGEGIFFPRTWIQWLTVGLTILVLVSLVLLPLGALVTRSLVRMEASRGERGAVQAGWTLDYYRELFVNRRGSLFYVPPARAAVNSLGYAFATMWIALGLGFPAAYALNRRGASRTLLDALLMLPLGTSAVSLGLGYVVAFQRPPLDVASFPLLIPIAHSLVALPFVVRTLQPALASIPRSLRDAATVLGASPWRVWWHVDLPIVGRAVLVGAVFAFTVSMGEFGATALLARPEAPTLPVAIYRFLSQPGAMNYGQAMAMSTLLMAVCALGMLVLEHLQHE</sequence>
<reference evidence="10 11" key="1">
    <citation type="submission" date="2010-12" db="EMBL/GenBank/DDBJ databases">
        <title>Whole genome sequence of Anaerolinea thermophila UNI-1.</title>
        <authorList>
            <person name="Narita-Yamada S."/>
            <person name="Kishi E."/>
            <person name="Watanabe Y."/>
            <person name="Takasaki K."/>
            <person name="Ankai A."/>
            <person name="Oguchi A."/>
            <person name="Fukui S."/>
            <person name="Takahashi M."/>
            <person name="Yashiro I."/>
            <person name="Hosoyama A."/>
            <person name="Sekiguchi Y."/>
            <person name="Hanada S."/>
            <person name="Fujita N."/>
        </authorList>
    </citation>
    <scope>NUCLEOTIDE SEQUENCE [LARGE SCALE GENOMIC DNA]</scope>
    <source>
        <strain evidence="11">DSM 14523 / JCM 11388 / NBRC 100420 / UNI-1</strain>
    </source>
</reference>
<feature type="transmembrane region" description="Helical" evidence="8">
    <location>
        <begin position="100"/>
        <end position="122"/>
    </location>
</feature>
<feature type="transmembrane region" description="Helical" evidence="8">
    <location>
        <begin position="436"/>
        <end position="454"/>
    </location>
</feature>
<dbReference type="eggNOG" id="COG1178">
    <property type="taxonomic scope" value="Bacteria"/>
</dbReference>
<evidence type="ECO:0000256" key="3">
    <source>
        <dbReference type="ARBA" id="ARBA00022475"/>
    </source>
</evidence>
<dbReference type="SUPFAM" id="SSF161098">
    <property type="entry name" value="MetI-like"/>
    <property type="match status" value="2"/>
</dbReference>
<dbReference type="PANTHER" id="PTHR43357">
    <property type="entry name" value="INNER MEMBRANE ABC TRANSPORTER PERMEASE PROTEIN YDCV"/>
    <property type="match status" value="1"/>
</dbReference>
<dbReference type="PROSITE" id="PS50928">
    <property type="entry name" value="ABC_TM1"/>
    <property type="match status" value="2"/>
</dbReference>
<feature type="transmembrane region" description="Helical" evidence="8">
    <location>
        <begin position="534"/>
        <end position="558"/>
    </location>
</feature>
<keyword evidence="11" id="KW-1185">Reference proteome</keyword>
<gene>
    <name evidence="10" type="ordered locus">ANT_06710</name>
</gene>
<dbReference type="InParanoid" id="E8N1V0"/>
<feature type="transmembrane region" description="Helical" evidence="8">
    <location>
        <begin position="491"/>
        <end position="514"/>
    </location>
</feature>
<feature type="transmembrane region" description="Helical" evidence="8">
    <location>
        <begin position="370"/>
        <end position="391"/>
    </location>
</feature>
<comment type="similarity">
    <text evidence="8">Belongs to the binding-protein-dependent transport system permease family.</text>
</comment>
<dbReference type="PANTHER" id="PTHR43357:SF4">
    <property type="entry name" value="INNER MEMBRANE ABC TRANSPORTER PERMEASE PROTEIN YDCV"/>
    <property type="match status" value="1"/>
</dbReference>
<dbReference type="Proteomes" id="UP000008922">
    <property type="component" value="Chromosome"/>
</dbReference>
<feature type="transmembrane region" description="Helical" evidence="8">
    <location>
        <begin position="246"/>
        <end position="266"/>
    </location>
</feature>
<name>E8N1V0_ANATU</name>
<feature type="domain" description="ABC transmembrane type-1" evidence="9">
    <location>
        <begin position="366"/>
        <end position="558"/>
    </location>
</feature>
<evidence type="ECO:0000256" key="2">
    <source>
        <dbReference type="ARBA" id="ARBA00022448"/>
    </source>
</evidence>
<proteinExistence type="inferred from homology"/>
<evidence type="ECO:0000256" key="5">
    <source>
        <dbReference type="ARBA" id="ARBA00022692"/>
    </source>
</evidence>
<keyword evidence="4" id="KW-0997">Cell inner membrane</keyword>
<evidence type="ECO:0000256" key="4">
    <source>
        <dbReference type="ARBA" id="ARBA00022519"/>
    </source>
</evidence>
<feature type="transmembrane region" description="Helical" evidence="8">
    <location>
        <begin position="142"/>
        <end position="172"/>
    </location>
</feature>
<dbReference type="HOGENOM" id="CLU_021838_5_2_0"/>
<comment type="subcellular location">
    <subcellularLocation>
        <location evidence="1">Cell inner membrane</location>
        <topology evidence="1">Multi-pass membrane protein</topology>
    </subcellularLocation>
    <subcellularLocation>
        <location evidence="8">Cell membrane</location>
        <topology evidence="8">Multi-pass membrane protein</topology>
    </subcellularLocation>
</comment>
<dbReference type="InterPro" id="IPR035906">
    <property type="entry name" value="MetI-like_sf"/>
</dbReference>
<dbReference type="AlphaFoldDB" id="E8N1V0"/>
<evidence type="ECO:0000256" key="7">
    <source>
        <dbReference type="ARBA" id="ARBA00023136"/>
    </source>
</evidence>
<dbReference type="STRING" id="926569.ANT_06710"/>
<evidence type="ECO:0000313" key="11">
    <source>
        <dbReference type="Proteomes" id="UP000008922"/>
    </source>
</evidence>